<dbReference type="InterPro" id="IPR008840">
    <property type="entry name" value="Sipho_Gp157"/>
</dbReference>
<dbReference type="RefSeq" id="WP_008855127.1">
    <property type="nucleotide sequence ID" value="NZ_AGFR01000015.1"/>
</dbReference>
<dbReference type="Proteomes" id="UP000005939">
    <property type="component" value="Unassembled WGS sequence"/>
</dbReference>
<proteinExistence type="predicted"/>
<reference evidence="1 2" key="1">
    <citation type="submission" date="2011-10" db="EMBL/GenBank/DDBJ databases">
        <title>Genome Sequence of Commensalibacter intestini A911, isolated from Drosophila gut.</title>
        <authorList>
            <person name="Lee W.-J."/>
            <person name="Kim E.-K."/>
        </authorList>
    </citation>
    <scope>NUCLEOTIDE SEQUENCE [LARGE SCALE GENOMIC DNA]</scope>
    <source>
        <strain evidence="1 2">A911</strain>
    </source>
</reference>
<name>G6F3E2_9PROT</name>
<evidence type="ECO:0000313" key="2">
    <source>
        <dbReference type="Proteomes" id="UP000005939"/>
    </source>
</evidence>
<evidence type="ECO:0000313" key="1">
    <source>
        <dbReference type="EMBL" id="EHD12940.1"/>
    </source>
</evidence>
<dbReference type="STRING" id="1088868.CIN_21380"/>
<sequence length="162" mass="18072">MVNIQEYLIGMHNKHIREPFNKYVKSITNSEAPEEQKLLNAIYDLEFFIEKATKCAKEFRETLNLEMQGNGVISFKGDNSTATLVKATQTAQIINADKIAELRPDLMVASEIRPDRTEIAKLLRKGEVIQGAVLSNGGPPVLKITAIKNKTNPYAKGVEENV</sequence>
<comment type="caution">
    <text evidence="1">The sequence shown here is derived from an EMBL/GenBank/DDBJ whole genome shotgun (WGS) entry which is preliminary data.</text>
</comment>
<accession>G6F3E2</accession>
<gene>
    <name evidence="1" type="ORF">CIN_21380</name>
</gene>
<dbReference type="AlphaFoldDB" id="G6F3E2"/>
<dbReference type="EMBL" id="AGFR01000015">
    <property type="protein sequence ID" value="EHD12940.1"/>
    <property type="molecule type" value="Genomic_DNA"/>
</dbReference>
<protein>
    <submittedName>
        <fullName evidence="1">Uncharacterized protein</fullName>
    </submittedName>
</protein>
<dbReference type="Pfam" id="PF05565">
    <property type="entry name" value="Sipho_Gp157"/>
    <property type="match status" value="1"/>
</dbReference>
<organism evidence="1 2">
    <name type="scientific">Commensalibacter intestini A911</name>
    <dbReference type="NCBI Taxonomy" id="1088868"/>
    <lineage>
        <taxon>Bacteria</taxon>
        <taxon>Pseudomonadati</taxon>
        <taxon>Pseudomonadota</taxon>
        <taxon>Alphaproteobacteria</taxon>
        <taxon>Acetobacterales</taxon>
        <taxon>Acetobacteraceae</taxon>
    </lineage>
</organism>